<feature type="binding site" evidence="15">
    <location>
        <position position="245"/>
    </location>
    <ligand>
        <name>a purine D-ribonucleoside</name>
        <dbReference type="ChEBI" id="CHEBI:142355"/>
    </ligand>
</feature>
<dbReference type="NCBIfam" id="TIGR01700">
    <property type="entry name" value="PNPH"/>
    <property type="match status" value="1"/>
</dbReference>
<comment type="pathway">
    <text evidence="1 14">Purine metabolism; purine nucleoside salvage.</text>
</comment>
<evidence type="ECO:0000313" key="18">
    <source>
        <dbReference type="Proteomes" id="UP001311232"/>
    </source>
</evidence>
<feature type="binding site" evidence="15">
    <location>
        <position position="66"/>
    </location>
    <ligand>
        <name>phosphate</name>
        <dbReference type="ChEBI" id="CHEBI:43474"/>
    </ligand>
</feature>
<comment type="subunit">
    <text evidence="3">Homotrimer.</text>
</comment>
<dbReference type="PROSITE" id="PS01240">
    <property type="entry name" value="PNP_MTAP_2"/>
    <property type="match status" value="1"/>
</dbReference>
<feature type="binding site" evidence="15">
    <location>
        <position position="203"/>
    </location>
    <ligand>
        <name>a purine D-ribonucleoside</name>
        <dbReference type="ChEBI" id="CHEBI:142355"/>
    </ligand>
</feature>
<dbReference type="Pfam" id="PF01048">
    <property type="entry name" value="PNP_UDP_1"/>
    <property type="match status" value="1"/>
</dbReference>
<keyword evidence="6 14" id="KW-0328">Glycosyltransferase</keyword>
<dbReference type="Proteomes" id="UP001311232">
    <property type="component" value="Unassembled WGS sequence"/>
</dbReference>
<dbReference type="Gene3D" id="3.40.50.1580">
    <property type="entry name" value="Nucleoside phosphorylase domain"/>
    <property type="match status" value="1"/>
</dbReference>
<evidence type="ECO:0000313" key="17">
    <source>
        <dbReference type="EMBL" id="KAK5622721.1"/>
    </source>
</evidence>
<feature type="binding site" evidence="15">
    <location>
        <position position="222"/>
    </location>
    <ligand>
        <name>phosphate</name>
        <dbReference type="ChEBI" id="CHEBI:43474"/>
    </ligand>
</feature>
<dbReference type="CDD" id="cd09009">
    <property type="entry name" value="PNP-EcPNPII_like"/>
    <property type="match status" value="1"/>
</dbReference>
<comment type="catalytic activity">
    <reaction evidence="9 14">
        <text>inosine + phosphate = alpha-D-ribose 1-phosphate + hypoxanthine</text>
        <dbReference type="Rhea" id="RHEA:27646"/>
        <dbReference type="ChEBI" id="CHEBI:17368"/>
        <dbReference type="ChEBI" id="CHEBI:17596"/>
        <dbReference type="ChEBI" id="CHEBI:43474"/>
        <dbReference type="ChEBI" id="CHEBI:57720"/>
        <dbReference type="EC" id="2.4.2.1"/>
    </reaction>
</comment>
<comment type="function">
    <text evidence="14">The purine nucleoside phosphorylases catalyze the phosphorolytic breakdown of the N-glycosidic bond in the beta-(deoxy)ribonucleoside molecules, with the formation of the corresponding free purine bases and pentose-1-phosphate.</text>
</comment>
<evidence type="ECO:0000256" key="13">
    <source>
        <dbReference type="ARBA" id="ARBA00054498"/>
    </source>
</evidence>
<evidence type="ECO:0000256" key="9">
    <source>
        <dbReference type="ARBA" id="ARBA00023918"/>
    </source>
</evidence>
<evidence type="ECO:0000256" key="8">
    <source>
        <dbReference type="ARBA" id="ARBA00022726"/>
    </source>
</evidence>
<feature type="binding site" evidence="15">
    <location>
        <begin position="86"/>
        <end position="88"/>
    </location>
    <ligand>
        <name>phosphate</name>
        <dbReference type="ChEBI" id="CHEBI:43474"/>
    </ligand>
</feature>
<name>A0AAV9SN54_9TELE</name>
<protein>
    <recommendedName>
        <fullName evidence="5 14">Purine nucleoside phosphorylase</fullName>
        <ecNumber evidence="4 14">2.4.2.1</ecNumber>
    </recommendedName>
    <alternativeName>
        <fullName evidence="14">Inosine-guanosine phosphorylase</fullName>
    </alternativeName>
</protein>
<comment type="caution">
    <text evidence="17">The sequence shown here is derived from an EMBL/GenBank/DDBJ whole genome shotgun (WGS) entry which is preliminary data.</text>
</comment>
<feature type="binding site" evidence="15">
    <location>
        <position position="118"/>
    </location>
    <ligand>
        <name>phosphate</name>
        <dbReference type="ChEBI" id="CHEBI:43474"/>
    </ligand>
</feature>
<evidence type="ECO:0000256" key="6">
    <source>
        <dbReference type="ARBA" id="ARBA00022676"/>
    </source>
</evidence>
<evidence type="ECO:0000256" key="15">
    <source>
        <dbReference type="PIRSR" id="PIRSR000477-2"/>
    </source>
</evidence>
<evidence type="ECO:0000256" key="12">
    <source>
        <dbReference type="ARBA" id="ARBA00023970"/>
    </source>
</evidence>
<dbReference type="InterPro" id="IPR018099">
    <property type="entry name" value="Purine_phosphorylase-2_CS"/>
</dbReference>
<dbReference type="FunFam" id="3.40.50.1580:FF:000004">
    <property type="entry name" value="Purine nucleoside phosphorylase"/>
    <property type="match status" value="1"/>
</dbReference>
<reference evidence="17 18" key="1">
    <citation type="submission" date="2021-06" db="EMBL/GenBank/DDBJ databases">
        <authorList>
            <person name="Palmer J.M."/>
        </authorList>
    </citation>
    <scope>NUCLEOTIDE SEQUENCE [LARGE SCALE GENOMIC DNA]</scope>
    <source>
        <strain evidence="17 18">MEX-2019</strain>
        <tissue evidence="17">Muscle</tissue>
    </source>
</reference>
<keyword evidence="18" id="KW-1185">Reference proteome</keyword>
<dbReference type="InterPro" id="IPR035994">
    <property type="entry name" value="Nucleoside_phosphorylase_sf"/>
</dbReference>
<evidence type="ECO:0000256" key="11">
    <source>
        <dbReference type="ARBA" id="ARBA00023950"/>
    </source>
</evidence>
<comment type="function">
    <text evidence="13">Catalyzes the phosphorolytic breakdown of the N-glycosidic bond in the beta-(deoxy)ribonucleoside molecules, with the formation of the corresponding free purine bases and pentose-1-phosphate. Preferentially acts on 6-oxopurine nucleosides including inosine and guanosine.</text>
</comment>
<organism evidence="17 18">
    <name type="scientific">Crenichthys baileyi</name>
    <name type="common">White River springfish</name>
    <dbReference type="NCBI Taxonomy" id="28760"/>
    <lineage>
        <taxon>Eukaryota</taxon>
        <taxon>Metazoa</taxon>
        <taxon>Chordata</taxon>
        <taxon>Craniata</taxon>
        <taxon>Vertebrata</taxon>
        <taxon>Euteleostomi</taxon>
        <taxon>Actinopterygii</taxon>
        <taxon>Neopterygii</taxon>
        <taxon>Teleostei</taxon>
        <taxon>Neoteleostei</taxon>
        <taxon>Acanthomorphata</taxon>
        <taxon>Ovalentaria</taxon>
        <taxon>Atherinomorphae</taxon>
        <taxon>Cyprinodontiformes</taxon>
        <taxon>Goodeidae</taxon>
        <taxon>Crenichthys</taxon>
    </lineage>
</organism>
<proteinExistence type="inferred from homology"/>
<feature type="binding site" evidence="15">
    <location>
        <position position="35"/>
    </location>
    <ligand>
        <name>phosphate</name>
        <dbReference type="ChEBI" id="CHEBI:43474"/>
    </ligand>
</feature>
<comment type="catalytic activity">
    <reaction evidence="12 14">
        <text>guanosine + phosphate = alpha-D-ribose 1-phosphate + guanine</text>
        <dbReference type="Rhea" id="RHEA:13233"/>
        <dbReference type="ChEBI" id="CHEBI:16235"/>
        <dbReference type="ChEBI" id="CHEBI:16750"/>
        <dbReference type="ChEBI" id="CHEBI:43474"/>
        <dbReference type="ChEBI" id="CHEBI:57720"/>
        <dbReference type="EC" id="2.4.2.1"/>
    </reaction>
</comment>
<keyword evidence="7 14" id="KW-0808">Transferase</keyword>
<evidence type="ECO:0000256" key="5">
    <source>
        <dbReference type="ARBA" id="ARBA00013834"/>
    </source>
</evidence>
<dbReference type="GO" id="GO:0005737">
    <property type="term" value="C:cytoplasm"/>
    <property type="evidence" value="ECO:0007669"/>
    <property type="project" value="TreeGrafter"/>
</dbReference>
<dbReference type="NCBIfam" id="TIGR01697">
    <property type="entry name" value="PNPH-PUNA-XAPA"/>
    <property type="match status" value="1"/>
</dbReference>
<comment type="similarity">
    <text evidence="2 14">Belongs to the PNP/MTAP phosphorylase family.</text>
</comment>
<evidence type="ECO:0000259" key="16">
    <source>
        <dbReference type="Pfam" id="PF01048"/>
    </source>
</evidence>
<dbReference type="PANTHER" id="PTHR11904">
    <property type="entry name" value="METHYLTHIOADENOSINE/PURINE NUCLEOSIDE PHOSPHORYLASE"/>
    <property type="match status" value="1"/>
</dbReference>
<evidence type="ECO:0000256" key="1">
    <source>
        <dbReference type="ARBA" id="ARBA00005058"/>
    </source>
</evidence>
<evidence type="ECO:0000256" key="3">
    <source>
        <dbReference type="ARBA" id="ARBA00011233"/>
    </source>
</evidence>
<comment type="catalytic activity">
    <reaction evidence="11 14">
        <text>2'-deoxyinosine + phosphate = 2-deoxy-alpha-D-ribose 1-phosphate + hypoxanthine</text>
        <dbReference type="Rhea" id="RHEA:27750"/>
        <dbReference type="ChEBI" id="CHEBI:17368"/>
        <dbReference type="ChEBI" id="CHEBI:28997"/>
        <dbReference type="ChEBI" id="CHEBI:43474"/>
        <dbReference type="ChEBI" id="CHEBI:57259"/>
        <dbReference type="EC" id="2.4.2.1"/>
    </reaction>
</comment>
<evidence type="ECO:0000256" key="2">
    <source>
        <dbReference type="ARBA" id="ARBA00006751"/>
    </source>
</evidence>
<feature type="domain" description="Nucleoside phosphorylase" evidence="16">
    <location>
        <begin position="29"/>
        <end position="281"/>
    </location>
</feature>
<dbReference type="EMBL" id="JAHHUM010000083">
    <property type="protein sequence ID" value="KAK5622721.1"/>
    <property type="molecule type" value="Genomic_DNA"/>
</dbReference>
<evidence type="ECO:0000256" key="14">
    <source>
        <dbReference type="PIRNR" id="PIRNR000477"/>
    </source>
</evidence>
<comment type="catalytic activity">
    <reaction evidence="10 14">
        <text>2'-deoxyguanosine + phosphate = 2-deoxy-alpha-D-ribose 1-phosphate + guanine</text>
        <dbReference type="Rhea" id="RHEA:27738"/>
        <dbReference type="ChEBI" id="CHEBI:16235"/>
        <dbReference type="ChEBI" id="CHEBI:17172"/>
        <dbReference type="ChEBI" id="CHEBI:43474"/>
        <dbReference type="ChEBI" id="CHEBI:57259"/>
        <dbReference type="EC" id="2.4.2.1"/>
    </reaction>
</comment>
<dbReference type="PIRSF" id="PIRSF000477">
    <property type="entry name" value="PurNPase"/>
    <property type="match status" value="1"/>
</dbReference>
<dbReference type="SUPFAM" id="SSF53167">
    <property type="entry name" value="Purine and uridine phosphorylases"/>
    <property type="match status" value="1"/>
</dbReference>
<dbReference type="AlphaFoldDB" id="A0AAV9SN54"/>
<dbReference type="PANTHER" id="PTHR11904:SF13">
    <property type="entry name" value="PURINE NUCLEOSIDE PHOSPHORYLASE"/>
    <property type="match status" value="1"/>
</dbReference>
<accession>A0AAV9SN54</accession>
<dbReference type="EC" id="2.4.2.1" evidence="4 14"/>
<dbReference type="GO" id="GO:0004731">
    <property type="term" value="F:purine-nucleoside phosphorylase activity"/>
    <property type="evidence" value="ECO:0007669"/>
    <property type="project" value="UniProtKB-EC"/>
</dbReference>
<dbReference type="GO" id="GO:0006166">
    <property type="term" value="P:purine ribonucleoside salvage"/>
    <property type="evidence" value="ECO:0007669"/>
    <property type="project" value="UniProtKB-KW"/>
</dbReference>
<evidence type="ECO:0000256" key="7">
    <source>
        <dbReference type="ARBA" id="ARBA00022679"/>
    </source>
</evidence>
<dbReference type="NCBIfam" id="NF006054">
    <property type="entry name" value="PRK08202.1"/>
    <property type="match status" value="1"/>
</dbReference>
<dbReference type="InterPro" id="IPR011270">
    <property type="entry name" value="Pur_Nuc_Pase_Ino/Guo-sp"/>
</dbReference>
<dbReference type="InterPro" id="IPR011268">
    <property type="entry name" value="Purine_phosphorylase"/>
</dbReference>
<sequence length="296" mass="32053">MHSKERIGHDEYQNTADWLMSHTKHRPLVAIICGSGLGMLADTLKCQDSFDYSNIPGFPQSTVQGHAGCLVFGELKGKSCVCMQGRFHMYEGHSLLKTTFPIRVFKLMGVETLIVTNAAGSLADGLQPGDIMIIKDHINFPGLVGLNPLCGPNDDKFGPRFPAMSGCYDKGLRSLMTEIAKQMGVAALVQEGVYAMVGGPNFETIAEAKLLHRLGVDAVGMSTAPEAVVATHCGLRVFGLSLITNKVVKSYEDSESVNHEGVLEVGQLRSQTVQQLVTELISRMEINNNENTNNAS</sequence>
<keyword evidence="8" id="KW-0660">Purine salvage</keyword>
<evidence type="ECO:0000256" key="10">
    <source>
        <dbReference type="ARBA" id="ARBA00023929"/>
    </source>
</evidence>
<gene>
    <name evidence="17" type="ORF">CRENBAI_025704</name>
</gene>
<dbReference type="InterPro" id="IPR000845">
    <property type="entry name" value="Nucleoside_phosphorylase_d"/>
</dbReference>
<evidence type="ECO:0000256" key="4">
    <source>
        <dbReference type="ARBA" id="ARBA00011886"/>
    </source>
</evidence>